<name>A0A3L7K631_9BACI</name>
<evidence type="ECO:0000313" key="2">
    <source>
        <dbReference type="EMBL" id="RLQ96162.1"/>
    </source>
</evidence>
<proteinExistence type="inferred from homology"/>
<evidence type="ECO:0000313" key="3">
    <source>
        <dbReference type="Proteomes" id="UP000276770"/>
    </source>
</evidence>
<comment type="caution">
    <text evidence="2">The sequence shown here is derived from an EMBL/GenBank/DDBJ whole genome shotgun (WGS) entry which is preliminary data.</text>
</comment>
<evidence type="ECO:0008006" key="4">
    <source>
        <dbReference type="Google" id="ProtNLM"/>
    </source>
</evidence>
<comment type="similarity">
    <text evidence="1">Belongs to the HesB/IscA family.</text>
</comment>
<protein>
    <recommendedName>
        <fullName evidence="4">FeS cluster biogenesis domain-containing protein</fullName>
    </recommendedName>
</protein>
<dbReference type="EMBL" id="RCVZ01000004">
    <property type="protein sequence ID" value="RLQ96162.1"/>
    <property type="molecule type" value="Genomic_DNA"/>
</dbReference>
<dbReference type="SUPFAM" id="SSF89360">
    <property type="entry name" value="HesB-like domain"/>
    <property type="match status" value="1"/>
</dbReference>
<dbReference type="OrthoDB" id="1645729at2"/>
<dbReference type="AlphaFoldDB" id="A0A3L7K631"/>
<reference evidence="2 3" key="1">
    <citation type="submission" date="2018-10" db="EMBL/GenBank/DDBJ databases">
        <title>Falsibacillus sp. genome draft.</title>
        <authorList>
            <person name="Shi S."/>
        </authorList>
    </citation>
    <scope>NUCLEOTIDE SEQUENCE [LARGE SCALE GENOMIC DNA]</scope>
    <source>
        <strain evidence="2 3">GY 10110</strain>
    </source>
</reference>
<keyword evidence="3" id="KW-1185">Reference proteome</keyword>
<dbReference type="Proteomes" id="UP000276770">
    <property type="component" value="Unassembled WGS sequence"/>
</dbReference>
<organism evidence="2 3">
    <name type="scientific">Falsibacillus albus</name>
    <dbReference type="NCBI Taxonomy" id="2478915"/>
    <lineage>
        <taxon>Bacteria</taxon>
        <taxon>Bacillati</taxon>
        <taxon>Bacillota</taxon>
        <taxon>Bacilli</taxon>
        <taxon>Bacillales</taxon>
        <taxon>Bacillaceae</taxon>
        <taxon>Falsibacillus</taxon>
    </lineage>
</organism>
<dbReference type="InterPro" id="IPR035903">
    <property type="entry name" value="HesB-like_dom_sf"/>
</dbReference>
<dbReference type="InterPro" id="IPR008326">
    <property type="entry name" value="PdhI-like"/>
</dbReference>
<accession>A0A3L7K631</accession>
<dbReference type="PIRSF" id="PIRSF034852">
    <property type="entry name" value="UCP034852"/>
    <property type="match status" value="1"/>
</dbReference>
<dbReference type="RefSeq" id="WP_121680014.1">
    <property type="nucleotide sequence ID" value="NZ_RCVZ01000004.1"/>
</dbReference>
<evidence type="ECO:0000256" key="1">
    <source>
        <dbReference type="ARBA" id="ARBA00006718"/>
    </source>
</evidence>
<sequence length="101" mass="12013">MNIYISDDALKWFKKEMDIQKGEYVRFFARYGGSSPVQQGFSLGVTKEEPIDMAVKYEHEGTTFFIEERDVWYFDGHDLHVIVDDKRNELLYEYKKENSLS</sequence>
<gene>
    <name evidence="2" type="ORF">D9X91_07680</name>
</gene>